<dbReference type="AlphaFoldDB" id="A0A2V3U139"/>
<name>A0A2V3U139_9HYPH</name>
<dbReference type="PANTHER" id="PTHR38015">
    <property type="entry name" value="BLR6086 PROTEIN"/>
    <property type="match status" value="1"/>
</dbReference>
<reference evidence="2 3" key="1">
    <citation type="submission" date="2018-05" db="EMBL/GenBank/DDBJ databases">
        <title>Genomic Encyclopedia of Type Strains, Phase IV (KMG-IV): sequencing the most valuable type-strain genomes for metagenomic binning, comparative biology and taxonomic classification.</title>
        <authorList>
            <person name="Goeker M."/>
        </authorList>
    </citation>
    <scope>NUCLEOTIDE SEQUENCE [LARGE SCALE GENOMIC DNA]</scope>
    <source>
        <strain evidence="2 3">DSM 6462</strain>
    </source>
</reference>
<dbReference type="InterPro" id="IPR013328">
    <property type="entry name" value="6PGD_dom2"/>
</dbReference>
<dbReference type="GO" id="GO:0016491">
    <property type="term" value="F:oxidoreductase activity"/>
    <property type="evidence" value="ECO:0007669"/>
    <property type="project" value="InterPro"/>
</dbReference>
<sequence>MRVLVIGSGSGAMASAVELSLAGHEVRLVGRSEATMAPLRANGIGYKGVLGKGRTGAVVIDTAMAPHAGWAEAAVVSLPTFAHSGIARAMAQAGWNAARPVVLNPGHTGGALEFATAFKAQVGVAPCVAEFATLAYVARKYLPDEVTVTGRAKSLRAAALPGGDEALHTALALFPGSHDAGDVLATGLANVNMVLHPPGSVMAAAWVEARQGDFTFYVDAMTPGVARVMAKLDGERRRVAAAFGHDLPPLVAEMQRIGTASANADATDLRAAISGGEANARIRAPDALTHRYYTEDFGFGLVPFVALAEVARVSVPTAAALLALGQTMQPGVGGAGRDAAAMGIAGLNRADLLRHVRR</sequence>
<organism evidence="2 3">
    <name type="scientific">Chelatococcus asaccharovorans</name>
    <dbReference type="NCBI Taxonomy" id="28210"/>
    <lineage>
        <taxon>Bacteria</taxon>
        <taxon>Pseudomonadati</taxon>
        <taxon>Pseudomonadota</taxon>
        <taxon>Alphaproteobacteria</taxon>
        <taxon>Hyphomicrobiales</taxon>
        <taxon>Chelatococcaceae</taxon>
        <taxon>Chelatococcus</taxon>
    </lineage>
</organism>
<feature type="domain" description="Opine dehydrogenase" evidence="1">
    <location>
        <begin position="180"/>
        <end position="328"/>
    </location>
</feature>
<dbReference type="InterPro" id="IPR008927">
    <property type="entry name" value="6-PGluconate_DH-like_C_sf"/>
</dbReference>
<dbReference type="RefSeq" id="WP_110376905.1">
    <property type="nucleotide sequence ID" value="NZ_JAHBRY010000003.1"/>
</dbReference>
<dbReference type="Proteomes" id="UP000248021">
    <property type="component" value="Unassembled WGS sequence"/>
</dbReference>
<evidence type="ECO:0000259" key="1">
    <source>
        <dbReference type="Pfam" id="PF02317"/>
    </source>
</evidence>
<dbReference type="EMBL" id="QJJK01000010">
    <property type="protein sequence ID" value="PXW55319.1"/>
    <property type="molecule type" value="Genomic_DNA"/>
</dbReference>
<gene>
    <name evidence="2" type="ORF">C7450_110258</name>
</gene>
<dbReference type="InterPro" id="IPR051729">
    <property type="entry name" value="Opine/Lysopine_DH"/>
</dbReference>
<evidence type="ECO:0000313" key="3">
    <source>
        <dbReference type="Proteomes" id="UP000248021"/>
    </source>
</evidence>
<proteinExistence type="predicted"/>
<dbReference type="SUPFAM" id="SSF48179">
    <property type="entry name" value="6-phosphogluconate dehydrogenase C-terminal domain-like"/>
    <property type="match status" value="1"/>
</dbReference>
<dbReference type="Gene3D" id="3.40.50.720">
    <property type="entry name" value="NAD(P)-binding Rossmann-like Domain"/>
    <property type="match status" value="1"/>
</dbReference>
<accession>A0A2V3U139</accession>
<dbReference type="SUPFAM" id="SSF51735">
    <property type="entry name" value="NAD(P)-binding Rossmann-fold domains"/>
    <property type="match status" value="1"/>
</dbReference>
<keyword evidence="3" id="KW-1185">Reference proteome</keyword>
<dbReference type="OrthoDB" id="6135265at2"/>
<dbReference type="InterPro" id="IPR036291">
    <property type="entry name" value="NAD(P)-bd_dom_sf"/>
</dbReference>
<dbReference type="Gene3D" id="1.10.1040.10">
    <property type="entry name" value="N-(1-d-carboxylethyl)-l-norvaline Dehydrogenase, domain 2"/>
    <property type="match status" value="1"/>
</dbReference>
<dbReference type="InterPro" id="IPR003421">
    <property type="entry name" value="Opine_DH"/>
</dbReference>
<dbReference type="PANTHER" id="PTHR38015:SF1">
    <property type="entry name" value="OPINE DEHYDROGENASE DOMAIN-CONTAINING PROTEIN"/>
    <property type="match status" value="1"/>
</dbReference>
<evidence type="ECO:0000313" key="2">
    <source>
        <dbReference type="EMBL" id="PXW55319.1"/>
    </source>
</evidence>
<protein>
    <submittedName>
        <fullName evidence="2">Opine dehydrogenase</fullName>
    </submittedName>
</protein>
<comment type="caution">
    <text evidence="2">The sequence shown here is derived from an EMBL/GenBank/DDBJ whole genome shotgun (WGS) entry which is preliminary data.</text>
</comment>
<dbReference type="Pfam" id="PF02317">
    <property type="entry name" value="Octopine_DH"/>
    <property type="match status" value="1"/>
</dbReference>